<keyword evidence="8" id="KW-0406">Ion transport</keyword>
<evidence type="ECO:0000256" key="11">
    <source>
        <dbReference type="ARBA" id="ARBA00023237"/>
    </source>
</evidence>
<dbReference type="Pfam" id="PF07715">
    <property type="entry name" value="Plug"/>
    <property type="match status" value="1"/>
</dbReference>
<evidence type="ECO:0000259" key="18">
    <source>
        <dbReference type="Pfam" id="PF07715"/>
    </source>
</evidence>
<comment type="caution">
    <text evidence="19">The sequence shown here is derived from an EMBL/GenBank/DDBJ whole genome shotgun (WGS) entry which is preliminary data.</text>
</comment>
<dbReference type="Gene3D" id="2.170.130.10">
    <property type="entry name" value="TonB-dependent receptor, plug domain"/>
    <property type="match status" value="1"/>
</dbReference>
<dbReference type="EMBL" id="JAWXXV010000001">
    <property type="protein sequence ID" value="MDX5985591.1"/>
    <property type="molecule type" value="Genomic_DNA"/>
</dbReference>
<feature type="region of interest" description="Disordered" evidence="15">
    <location>
        <begin position="27"/>
        <end position="53"/>
    </location>
</feature>
<dbReference type="InterPro" id="IPR039426">
    <property type="entry name" value="TonB-dep_rcpt-like"/>
</dbReference>
<dbReference type="InterPro" id="IPR012910">
    <property type="entry name" value="Plug_dom"/>
</dbReference>
<keyword evidence="10 12" id="KW-0472">Membrane</keyword>
<evidence type="ECO:0000256" key="13">
    <source>
        <dbReference type="PROSITE-ProRule" id="PRU10144"/>
    </source>
</evidence>
<keyword evidence="19" id="KW-0675">Receptor</keyword>
<keyword evidence="4" id="KW-0410">Iron transport</keyword>
<comment type="similarity">
    <text evidence="12 14">Belongs to the TonB-dependent receptor family.</text>
</comment>
<dbReference type="PROSITE" id="PS01156">
    <property type="entry name" value="TONB_DEPENDENT_REC_2"/>
    <property type="match status" value="1"/>
</dbReference>
<keyword evidence="11 12" id="KW-0998">Cell outer membrane</keyword>
<feature type="chain" id="PRO_5046315489" evidence="16">
    <location>
        <begin position="25"/>
        <end position="939"/>
    </location>
</feature>
<evidence type="ECO:0000256" key="15">
    <source>
        <dbReference type="SAM" id="MobiDB-lite"/>
    </source>
</evidence>
<keyword evidence="20" id="KW-1185">Reference proteome</keyword>
<feature type="signal peptide" evidence="16">
    <location>
        <begin position="1"/>
        <end position="24"/>
    </location>
</feature>
<evidence type="ECO:0000256" key="16">
    <source>
        <dbReference type="SAM" id="SignalP"/>
    </source>
</evidence>
<evidence type="ECO:0000259" key="17">
    <source>
        <dbReference type="Pfam" id="PF00593"/>
    </source>
</evidence>
<dbReference type="Pfam" id="PF00593">
    <property type="entry name" value="TonB_dep_Rec_b-barrel"/>
    <property type="match status" value="1"/>
</dbReference>
<feature type="domain" description="TonB-dependent receptor-like beta-barrel" evidence="17">
    <location>
        <begin position="386"/>
        <end position="887"/>
    </location>
</feature>
<evidence type="ECO:0000256" key="10">
    <source>
        <dbReference type="ARBA" id="ARBA00023136"/>
    </source>
</evidence>
<organism evidence="19 20">
    <name type="scientific">Sphingomonas echinoides</name>
    <dbReference type="NCBI Taxonomy" id="59803"/>
    <lineage>
        <taxon>Bacteria</taxon>
        <taxon>Pseudomonadati</taxon>
        <taxon>Pseudomonadota</taxon>
        <taxon>Alphaproteobacteria</taxon>
        <taxon>Sphingomonadales</taxon>
        <taxon>Sphingomonadaceae</taxon>
        <taxon>Sphingomonas</taxon>
    </lineage>
</organism>
<evidence type="ECO:0000256" key="9">
    <source>
        <dbReference type="ARBA" id="ARBA00023077"/>
    </source>
</evidence>
<keyword evidence="7" id="KW-0408">Iron</keyword>
<dbReference type="PROSITE" id="PS52016">
    <property type="entry name" value="TONB_DEPENDENT_REC_3"/>
    <property type="match status" value="1"/>
</dbReference>
<dbReference type="PANTHER" id="PTHR32552:SF81">
    <property type="entry name" value="TONB-DEPENDENT OUTER MEMBRANE RECEPTOR"/>
    <property type="match status" value="1"/>
</dbReference>
<dbReference type="InterPro" id="IPR010917">
    <property type="entry name" value="TonB_rcpt_CS"/>
</dbReference>
<evidence type="ECO:0000256" key="14">
    <source>
        <dbReference type="RuleBase" id="RU003357"/>
    </source>
</evidence>
<dbReference type="InterPro" id="IPR000531">
    <property type="entry name" value="Beta-barrel_TonB"/>
</dbReference>
<protein>
    <submittedName>
        <fullName evidence="19">TonB-dependent receptor</fullName>
    </submittedName>
</protein>
<dbReference type="SUPFAM" id="SSF56935">
    <property type="entry name" value="Porins"/>
    <property type="match status" value="1"/>
</dbReference>
<feature type="short sequence motif" description="TonB C-terminal box" evidence="13">
    <location>
        <begin position="922"/>
        <end position="939"/>
    </location>
</feature>
<dbReference type="PANTHER" id="PTHR32552">
    <property type="entry name" value="FERRICHROME IRON RECEPTOR-RELATED"/>
    <property type="match status" value="1"/>
</dbReference>
<dbReference type="InterPro" id="IPR037066">
    <property type="entry name" value="Plug_dom_sf"/>
</dbReference>
<keyword evidence="5 12" id="KW-0812">Transmembrane</keyword>
<keyword evidence="9 14" id="KW-0798">TonB box</keyword>
<keyword evidence="2 12" id="KW-0813">Transport</keyword>
<sequence>MTNALLSACAMSALALGIAMPASAQTAPAAGVPSSPPGAAKAPAAAEATDEPTRDIIVTATRRNSLLSDVPLAVSAVSSASLSNSGANDIRQLNQLAPSLLVSSTGSEANGSARIRGIGTVGDNPGLESSVATFIDGVYRSRTGAGLNDLGEIDRIEVLRGPQGTLFGRNASAGLLNIITKQPSFTFGANGELTYGNYNAVRASGSVTGPITETIAARLDGVYSKRDGFYTDAVTGQRLNNRDRYFVRGQLLYQPTADLSVRLIGDYTHRVESCCAAVYVSTVETYDPTPGAAGTNPEHDYASRTNRITDVMTSMGGVFPGGVYPANMTPYNRLTSDTPGRSFRGKTTDGGISGEINWKIGDIAVTSITAYREYKAEAPGDVDYSNIDLLYRAADGNSFRQFKTFSQELRLQGSLFKDRLDWLVGGYFSNEDLTVRDNLKFGSQYGAFAACRLVATINAAAVLRNPSAPGCLSPTGIATLTGAFGAAAPIFINGLNTLSTVNNVGDNNANYYQRSRNFAFFTHNIVHITPTLDLTLGLRYTHEEKTFRADFTNTNTACPTQQAFFAPYLTGGATPLPASLQSLAAGVVNLTCQGNSSSALNALKLSDKRKEGEFTGTAVLSWKPTTGVLTYASYSRGYKAGGFNLDRSALGQPIFSPTDPRQFGGRGAGFGTANLQFDAEKVDAYEVGVKYTSRRFNLNVAAFQQDFKDFQLNTFNGSVFLVQNIDSCSTDLAGADRDASASSGACDPNNVRPGVRTRGVEVEAAIYPTRNVAFTAGYTLADTKFRNNLVGRNTGAPLDPALFLLPGQALSNAPRNVVTSSIAWTPRLGSSGLSGLIYVDQRTTSDYNTGSDLFPEKKQDGFTTVNARVGIRGPKEQWAIELWAQNVTNTQYEQVAFSTPFQGSGSVANVQAFGGTANQTISAFLAEPRTYGVTLRGKF</sequence>
<dbReference type="RefSeq" id="WP_010407728.1">
    <property type="nucleotide sequence ID" value="NZ_JAWXXV010000001.1"/>
</dbReference>
<dbReference type="Gene3D" id="2.40.170.20">
    <property type="entry name" value="TonB-dependent receptor, beta-barrel domain"/>
    <property type="match status" value="1"/>
</dbReference>
<dbReference type="InterPro" id="IPR036942">
    <property type="entry name" value="Beta-barrel_TonB_sf"/>
</dbReference>
<proteinExistence type="inferred from homology"/>
<evidence type="ECO:0000256" key="6">
    <source>
        <dbReference type="ARBA" id="ARBA00022729"/>
    </source>
</evidence>
<evidence type="ECO:0000256" key="1">
    <source>
        <dbReference type="ARBA" id="ARBA00004571"/>
    </source>
</evidence>
<keyword evidence="3 12" id="KW-1134">Transmembrane beta strand</keyword>
<comment type="subcellular location">
    <subcellularLocation>
        <location evidence="1 12">Cell outer membrane</location>
        <topology evidence="1 12">Multi-pass membrane protein</topology>
    </subcellularLocation>
</comment>
<evidence type="ECO:0000256" key="8">
    <source>
        <dbReference type="ARBA" id="ARBA00023065"/>
    </source>
</evidence>
<gene>
    <name evidence="19" type="ORF">SIL82_15145</name>
</gene>
<evidence type="ECO:0000256" key="5">
    <source>
        <dbReference type="ARBA" id="ARBA00022692"/>
    </source>
</evidence>
<name>A0ABU4PNB1_9SPHN</name>
<evidence type="ECO:0000313" key="19">
    <source>
        <dbReference type="EMBL" id="MDX5985591.1"/>
    </source>
</evidence>
<dbReference type="Proteomes" id="UP001279660">
    <property type="component" value="Unassembled WGS sequence"/>
</dbReference>
<feature type="domain" description="TonB-dependent receptor plug" evidence="18">
    <location>
        <begin position="68"/>
        <end position="174"/>
    </location>
</feature>
<evidence type="ECO:0000256" key="2">
    <source>
        <dbReference type="ARBA" id="ARBA00022448"/>
    </source>
</evidence>
<feature type="compositionally biased region" description="Low complexity" evidence="15">
    <location>
        <begin position="27"/>
        <end position="47"/>
    </location>
</feature>
<reference evidence="19 20" key="1">
    <citation type="submission" date="2023-11" db="EMBL/GenBank/DDBJ databases">
        <title>MicrobeMod: A computational toolkit for identifying prokaryotic methylation and restriction-modification with nanopore sequencing.</title>
        <authorList>
            <person name="Crits-Christoph A."/>
            <person name="Kang S.C."/>
            <person name="Lee H."/>
            <person name="Ostrov N."/>
        </authorList>
    </citation>
    <scope>NUCLEOTIDE SEQUENCE [LARGE SCALE GENOMIC DNA]</scope>
    <source>
        <strain evidence="19 20">ATCC 14820</strain>
    </source>
</reference>
<keyword evidence="6 16" id="KW-0732">Signal</keyword>
<evidence type="ECO:0000256" key="3">
    <source>
        <dbReference type="ARBA" id="ARBA00022452"/>
    </source>
</evidence>
<evidence type="ECO:0000256" key="7">
    <source>
        <dbReference type="ARBA" id="ARBA00023004"/>
    </source>
</evidence>
<evidence type="ECO:0000256" key="12">
    <source>
        <dbReference type="PROSITE-ProRule" id="PRU01360"/>
    </source>
</evidence>
<accession>A0ABU4PNB1</accession>
<evidence type="ECO:0000256" key="4">
    <source>
        <dbReference type="ARBA" id="ARBA00022496"/>
    </source>
</evidence>
<evidence type="ECO:0000313" key="20">
    <source>
        <dbReference type="Proteomes" id="UP001279660"/>
    </source>
</evidence>